<dbReference type="InterPro" id="IPR027275">
    <property type="entry name" value="PRC-brl_dom"/>
</dbReference>
<accession>A0A1I4MHM3</accession>
<reference evidence="2 3" key="1">
    <citation type="submission" date="2016-10" db="EMBL/GenBank/DDBJ databases">
        <authorList>
            <person name="de Groot N.N."/>
        </authorList>
    </citation>
    <scope>NUCLEOTIDE SEQUENCE [LARGE SCALE GENOMIC DNA]</scope>
    <source>
        <strain evidence="2 3">ATCC 43154</strain>
    </source>
</reference>
<dbReference type="SUPFAM" id="SSF50346">
    <property type="entry name" value="PRC-barrel domain"/>
    <property type="match status" value="1"/>
</dbReference>
<dbReference type="RefSeq" id="WP_093388080.1">
    <property type="nucleotide sequence ID" value="NZ_FOTW01000011.1"/>
</dbReference>
<dbReference type="InterPro" id="IPR011033">
    <property type="entry name" value="PRC_barrel-like_sf"/>
</dbReference>
<proteinExistence type="predicted"/>
<feature type="domain" description="PRC-barrel" evidence="1">
    <location>
        <begin position="27"/>
        <end position="100"/>
    </location>
</feature>
<evidence type="ECO:0000259" key="1">
    <source>
        <dbReference type="Pfam" id="PF05239"/>
    </source>
</evidence>
<sequence>MSYHSLDADGVYVDAGPQGPGPALMGAGSLIGDHVHNLRGEHLGLIKEIMLDMRNGKIAYAVMAHGGLLTLGGKLFAVPWEALTLDAANRRFTLNIDRERIASAPGFDPEHWPDMANQAWSAQVHDYYQHPAEQRSGQS</sequence>
<name>A0A1I4MHM3_9BURK</name>
<evidence type="ECO:0000313" key="3">
    <source>
        <dbReference type="Proteomes" id="UP000199470"/>
    </source>
</evidence>
<dbReference type="PANTHER" id="PTHR36505:SF1">
    <property type="entry name" value="BLR1072 PROTEIN"/>
    <property type="match status" value="1"/>
</dbReference>
<dbReference type="Pfam" id="PF05239">
    <property type="entry name" value="PRC"/>
    <property type="match status" value="1"/>
</dbReference>
<dbReference type="OrthoDB" id="286778at2"/>
<keyword evidence="3" id="KW-1185">Reference proteome</keyword>
<dbReference type="STRING" id="758825.SAMN02982985_02390"/>
<dbReference type="Gene3D" id="2.30.30.240">
    <property type="entry name" value="PRC-barrel domain"/>
    <property type="match status" value="1"/>
</dbReference>
<organism evidence="2 3">
    <name type="scientific">Rugamonas rubra</name>
    <dbReference type="NCBI Taxonomy" id="758825"/>
    <lineage>
        <taxon>Bacteria</taxon>
        <taxon>Pseudomonadati</taxon>
        <taxon>Pseudomonadota</taxon>
        <taxon>Betaproteobacteria</taxon>
        <taxon>Burkholderiales</taxon>
        <taxon>Oxalobacteraceae</taxon>
        <taxon>Telluria group</taxon>
        <taxon>Rugamonas</taxon>
    </lineage>
</organism>
<dbReference type="PANTHER" id="PTHR36505">
    <property type="entry name" value="BLR1072 PROTEIN"/>
    <property type="match status" value="1"/>
</dbReference>
<gene>
    <name evidence="2" type="ORF">SAMN02982985_02390</name>
</gene>
<evidence type="ECO:0000313" key="2">
    <source>
        <dbReference type="EMBL" id="SFM02513.1"/>
    </source>
</evidence>
<dbReference type="EMBL" id="FOTW01000011">
    <property type="protein sequence ID" value="SFM02513.1"/>
    <property type="molecule type" value="Genomic_DNA"/>
</dbReference>
<protein>
    <submittedName>
        <fullName evidence="2">PRC-barrel domain-containing protein</fullName>
    </submittedName>
</protein>
<dbReference type="AlphaFoldDB" id="A0A1I4MHM3"/>
<dbReference type="Proteomes" id="UP000199470">
    <property type="component" value="Unassembled WGS sequence"/>
</dbReference>